<dbReference type="OrthoDB" id="5493673at2"/>
<evidence type="ECO:0000313" key="3">
    <source>
        <dbReference type="Proteomes" id="UP000067626"/>
    </source>
</evidence>
<feature type="transmembrane region" description="Helical" evidence="1">
    <location>
        <begin position="491"/>
        <end position="511"/>
    </location>
</feature>
<dbReference type="Proteomes" id="UP000067626">
    <property type="component" value="Chromosome"/>
</dbReference>
<keyword evidence="1" id="KW-0472">Membrane</keyword>
<protein>
    <submittedName>
        <fullName evidence="2">Uncharacterized protein</fullName>
    </submittedName>
</protein>
<organism evidence="2 3">
    <name type="scientific">Chondromyces crocatus</name>
    <dbReference type="NCBI Taxonomy" id="52"/>
    <lineage>
        <taxon>Bacteria</taxon>
        <taxon>Pseudomonadati</taxon>
        <taxon>Myxococcota</taxon>
        <taxon>Polyangia</taxon>
        <taxon>Polyangiales</taxon>
        <taxon>Polyangiaceae</taxon>
        <taxon>Chondromyces</taxon>
    </lineage>
</organism>
<proteinExistence type="predicted"/>
<feature type="transmembrane region" description="Helical" evidence="1">
    <location>
        <begin position="452"/>
        <end position="471"/>
    </location>
</feature>
<accession>A0A0K1E9G6</accession>
<keyword evidence="1" id="KW-0812">Transmembrane</keyword>
<feature type="transmembrane region" description="Helical" evidence="1">
    <location>
        <begin position="204"/>
        <end position="225"/>
    </location>
</feature>
<keyword evidence="3" id="KW-1185">Reference proteome</keyword>
<gene>
    <name evidence="2" type="ORF">CMC5_014550</name>
</gene>
<evidence type="ECO:0000313" key="2">
    <source>
        <dbReference type="EMBL" id="AKT37322.1"/>
    </source>
</evidence>
<dbReference type="RefSeq" id="WP_050429707.1">
    <property type="nucleotide sequence ID" value="NZ_CP012159.1"/>
</dbReference>
<name>A0A0K1E9G6_CHOCO</name>
<dbReference type="KEGG" id="ccro:CMC5_014550"/>
<feature type="transmembrane region" description="Helical" evidence="1">
    <location>
        <begin position="165"/>
        <end position="192"/>
    </location>
</feature>
<feature type="transmembrane region" description="Helical" evidence="1">
    <location>
        <begin position="12"/>
        <end position="29"/>
    </location>
</feature>
<feature type="transmembrane region" description="Helical" evidence="1">
    <location>
        <begin position="308"/>
        <end position="329"/>
    </location>
</feature>
<dbReference type="AlphaFoldDB" id="A0A0K1E9G6"/>
<dbReference type="EMBL" id="CP012159">
    <property type="protein sequence ID" value="AKT37322.1"/>
    <property type="molecule type" value="Genomic_DNA"/>
</dbReference>
<evidence type="ECO:0000256" key="1">
    <source>
        <dbReference type="SAM" id="Phobius"/>
    </source>
</evidence>
<reference evidence="2 3" key="1">
    <citation type="submission" date="2015-07" db="EMBL/GenBank/DDBJ databases">
        <title>Genome analysis of myxobacterium Chondromyces crocatus Cm c5 reveals a high potential for natural compound synthesis and the genetic basis for the loss of fruiting body formation.</title>
        <authorList>
            <person name="Zaburannyi N."/>
            <person name="Bunk B."/>
            <person name="Maier J."/>
            <person name="Overmann J."/>
            <person name="Mueller R."/>
        </authorList>
    </citation>
    <scope>NUCLEOTIDE SEQUENCE [LARGE SCALE GENOMIC DNA]</scope>
    <source>
        <strain evidence="2 3">Cm c5</strain>
    </source>
</reference>
<keyword evidence="1" id="KW-1133">Transmembrane helix</keyword>
<dbReference type="STRING" id="52.CMC5_014550"/>
<feature type="transmembrane region" description="Helical" evidence="1">
    <location>
        <begin position="423"/>
        <end position="440"/>
    </location>
</feature>
<feature type="transmembrane region" description="Helical" evidence="1">
    <location>
        <begin position="231"/>
        <end position="251"/>
    </location>
</feature>
<feature type="transmembrane region" description="Helical" evidence="1">
    <location>
        <begin position="399"/>
        <end position="416"/>
    </location>
</feature>
<sequence>MHFGLPRDVAPWICLGLAALLVSILALTARMRRRRAPAISVAGPSAPRPLSRRASRLFLGAAAFSAAALSVAYEPTYLRGGPRIIDATSYWLEARAMARGHLSWPVEEPVASTLGRFLVRGDRLPPTTHPVTSGAQMGSEDATPAPAAPTVPTRVAVIFPPGYPAVLALGFVLGLPGLVGPLLAAALVIVTWDLAARLFPDRKGGVPLVPALAALFSVTCAALRYHTADTMSHGLAALCFAGALTCSLRALASPGSPLPAALLSGFFAGWLAATRPPSALALAVTLLCLMVSRFRAAPGEGHRNSSRLVLVTLLGALPGLLLLCAHQRAATGSWASSQSLYYAVSDGPPGCFRYGFGVGIGCLGEHGDFVRHNLARGYDALAVAGTTLRRLKMHLVDPLNAEPLAALVVAGAFVVWRTPGARFLLLALLAQLAAYAPFYFDGNYPAGGARFYADVLPLEHVLAAAALAAWVDRAPRSTPRLSRFFGLSRPLAPLALGVALPLSGFAFRGGFDHAQLRDRDGGLPMFDPAVLSGNGITRGLVFVDTDHGFNLGHDPAREAPLQVLRFRGDALDAMAWEAHGRPPAYRYHFRGLPSPTHAPRTAPPWLPLSHDPAAEAAQSASELLSVAWIEPLSFEPIGDGEKPAIIEGESLWPPRDQRLAWALPEHAAGTCASAGRWLVVRSVSEVGPPEDVAAHDDSERDVLAPSATDAAARLVRVALPTPWLRGAFVAPRIAIEGADPAVVRLLVDGVVHHEWRWRAPESASSDEGSRIHCAWLDAQPVAEDAAEVELALVPPGGAPAVFALDAVRIAGAKPVDRDGRNR</sequence>